<name>A0ABX2SME6_9ACTN</name>
<dbReference type="PANTHER" id="PTHR43792">
    <property type="entry name" value="GNAT FAMILY, PUTATIVE (AFU_ORTHOLOGUE AFUA_3G00765)-RELATED-RELATED"/>
    <property type="match status" value="1"/>
</dbReference>
<dbReference type="EMBL" id="JACBZN010000001">
    <property type="protein sequence ID" value="NYI39055.1"/>
    <property type="molecule type" value="Genomic_DNA"/>
</dbReference>
<evidence type="ECO:0000256" key="2">
    <source>
        <dbReference type="ARBA" id="ARBA00023315"/>
    </source>
</evidence>
<evidence type="ECO:0000256" key="1">
    <source>
        <dbReference type="ARBA" id="ARBA00022679"/>
    </source>
</evidence>
<keyword evidence="1" id="KW-0808">Transferase</keyword>
<evidence type="ECO:0000313" key="5">
    <source>
        <dbReference type="EMBL" id="NYI39055.1"/>
    </source>
</evidence>
<dbReference type="InterPro" id="IPR000182">
    <property type="entry name" value="GNAT_dom"/>
</dbReference>
<accession>A0ABX2SME6</accession>
<comment type="similarity">
    <text evidence="3">Belongs to the acetyltransferase family. RimJ subfamily.</text>
</comment>
<feature type="domain" description="N-acetyltransferase" evidence="4">
    <location>
        <begin position="198"/>
        <end position="369"/>
    </location>
</feature>
<protein>
    <submittedName>
        <fullName evidence="5">RimJ/RimL family protein N-acetyltransferase</fullName>
    </submittedName>
</protein>
<dbReference type="PROSITE" id="PS51186">
    <property type="entry name" value="GNAT"/>
    <property type="match status" value="2"/>
</dbReference>
<evidence type="ECO:0000256" key="3">
    <source>
        <dbReference type="ARBA" id="ARBA00038502"/>
    </source>
</evidence>
<evidence type="ECO:0000259" key="4">
    <source>
        <dbReference type="PROSITE" id="PS51186"/>
    </source>
</evidence>
<dbReference type="Gene3D" id="3.40.630.30">
    <property type="match status" value="2"/>
</dbReference>
<keyword evidence="6" id="KW-1185">Reference proteome</keyword>
<proteinExistence type="inferred from homology"/>
<dbReference type="RefSeq" id="WP_179426310.1">
    <property type="nucleotide sequence ID" value="NZ_BAAAMP010000002.1"/>
</dbReference>
<comment type="caution">
    <text evidence="5">The sequence shown here is derived from an EMBL/GenBank/DDBJ whole genome shotgun (WGS) entry which is preliminary data.</text>
</comment>
<sequence>MTGPGWPLNVPVLSDGMVTLRAHTPADIDRALEMAHDPDMIRWTAIPTPHSRAMSEQFALEVIPKGWNEGTAMGWAVEFEGRYAGNVDVRGKEALADVGYALHPDCRGQGVMTAAVRLAVDHAFVEAGKEVVQWSAHVGNVGSLRVAHACGFRLHGTEPDRLIERGRILDAWTGSIRFGDAPMPRTRWLESTLETERLRLRPLRETDVPRIVEACSDPSTRHFLSNLPDPYGPAEGRSYVHDSWWHAATGDRETWAIAARDDDRLLGTVSVMGLTGPTPGTGEIGYWMHPDARASGLMTEAVRAVVDHALDADGLDLARLAIVAAEGNTASLRVAESLGFARYGTEHGTARLGDGGVTDHHLFERMRAQ</sequence>
<feature type="domain" description="N-acetyltransferase" evidence="4">
    <location>
        <begin position="18"/>
        <end position="175"/>
    </location>
</feature>
<gene>
    <name evidence="5" type="ORF">BJ975_002430</name>
</gene>
<dbReference type="Proteomes" id="UP000587211">
    <property type="component" value="Unassembled WGS sequence"/>
</dbReference>
<evidence type="ECO:0000313" key="6">
    <source>
        <dbReference type="Proteomes" id="UP000587211"/>
    </source>
</evidence>
<reference evidence="5 6" key="1">
    <citation type="submission" date="2020-07" db="EMBL/GenBank/DDBJ databases">
        <title>Sequencing the genomes of 1000 actinobacteria strains.</title>
        <authorList>
            <person name="Klenk H.-P."/>
        </authorList>
    </citation>
    <scope>NUCLEOTIDE SEQUENCE [LARGE SCALE GENOMIC DNA]</scope>
    <source>
        <strain evidence="5 6">DSM 19087</strain>
    </source>
</reference>
<dbReference type="PANTHER" id="PTHR43792:SF8">
    <property type="entry name" value="[RIBOSOMAL PROTEIN US5]-ALANINE N-ACETYLTRANSFERASE"/>
    <property type="match status" value="1"/>
</dbReference>
<dbReference type="SUPFAM" id="SSF55729">
    <property type="entry name" value="Acyl-CoA N-acyltransferases (Nat)"/>
    <property type="match status" value="2"/>
</dbReference>
<keyword evidence="2" id="KW-0012">Acyltransferase</keyword>
<organism evidence="5 6">
    <name type="scientific">Aeromicrobium tamlense</name>
    <dbReference type="NCBI Taxonomy" id="375541"/>
    <lineage>
        <taxon>Bacteria</taxon>
        <taxon>Bacillati</taxon>
        <taxon>Actinomycetota</taxon>
        <taxon>Actinomycetes</taxon>
        <taxon>Propionibacteriales</taxon>
        <taxon>Nocardioidaceae</taxon>
        <taxon>Aeromicrobium</taxon>
    </lineage>
</organism>
<dbReference type="Pfam" id="PF13302">
    <property type="entry name" value="Acetyltransf_3"/>
    <property type="match status" value="2"/>
</dbReference>
<dbReference type="InterPro" id="IPR016181">
    <property type="entry name" value="Acyl_CoA_acyltransferase"/>
</dbReference>
<dbReference type="InterPro" id="IPR051531">
    <property type="entry name" value="N-acetyltransferase"/>
</dbReference>